<name>A0A8J7S534_9PROT</name>
<dbReference type="InterPro" id="IPR000600">
    <property type="entry name" value="ROK"/>
</dbReference>
<dbReference type="PROSITE" id="PS01125">
    <property type="entry name" value="ROK"/>
    <property type="match status" value="1"/>
</dbReference>
<reference evidence="1" key="1">
    <citation type="submission" date="2021-04" db="EMBL/GenBank/DDBJ databases">
        <authorList>
            <person name="Zhang D.-C."/>
        </authorList>
    </citation>
    <scope>NUCLEOTIDE SEQUENCE</scope>
    <source>
        <strain evidence="1">CGMCC 1.15697</strain>
    </source>
</reference>
<dbReference type="SUPFAM" id="SSF53067">
    <property type="entry name" value="Actin-like ATPase domain"/>
    <property type="match status" value="1"/>
</dbReference>
<dbReference type="Pfam" id="PF00480">
    <property type="entry name" value="ROK"/>
    <property type="match status" value="1"/>
</dbReference>
<gene>
    <name evidence="1" type="ORF">KAJ83_07835</name>
</gene>
<sequence>MSYRIGIDLGGTKIEAALLTPSGAFVTRERVATPRGDYAASLAAIRHLVDRLERALPTGTARPTIGVGIPGTMSRRTGLVKNANSTWLIGKPLDRDLAETLARPVRVANDADCFALAEAVDGAAIGASPVFGVILGTGVGGGLVVGGKPLTGPNGIAGEWGHNPLPWRDPVADPEFPCYCGKRGCIETFLSGPGLAAHHRHDTGQELDSPTIVSRAEAGDAAARASLDRYADRLARGLAHVINVIDPEVVVLGGGLSDIAMLYDAVPARWGGHVFSDRVDTDLRAPIHGGSAGVRGAAWLWRADDIAAGLHWVTPDEGPARERS</sequence>
<dbReference type="InterPro" id="IPR049874">
    <property type="entry name" value="ROK_cs"/>
</dbReference>
<dbReference type="PANTHER" id="PTHR18964">
    <property type="entry name" value="ROK (REPRESSOR, ORF, KINASE) FAMILY"/>
    <property type="match status" value="1"/>
</dbReference>
<dbReference type="EMBL" id="JAGMWN010000003">
    <property type="protein sequence ID" value="MBP5856914.1"/>
    <property type="molecule type" value="Genomic_DNA"/>
</dbReference>
<comment type="caution">
    <text evidence="1">The sequence shown here is derived from an EMBL/GenBank/DDBJ whole genome shotgun (WGS) entry which is preliminary data.</text>
</comment>
<dbReference type="AlphaFoldDB" id="A0A8J7S534"/>
<dbReference type="InterPro" id="IPR043129">
    <property type="entry name" value="ATPase_NBD"/>
</dbReference>
<dbReference type="PANTHER" id="PTHR18964:SF174">
    <property type="entry name" value="D-ALLOSE KINASE-RELATED"/>
    <property type="match status" value="1"/>
</dbReference>
<dbReference type="GO" id="GO:0004396">
    <property type="term" value="F:hexokinase activity"/>
    <property type="evidence" value="ECO:0007669"/>
    <property type="project" value="TreeGrafter"/>
</dbReference>
<accession>A0A8J7S534</accession>
<organism evidence="1 2">
    <name type="scientific">Marivibrio halodurans</name>
    <dbReference type="NCBI Taxonomy" id="2039722"/>
    <lineage>
        <taxon>Bacteria</taxon>
        <taxon>Pseudomonadati</taxon>
        <taxon>Pseudomonadota</taxon>
        <taxon>Alphaproteobacteria</taxon>
        <taxon>Rhodospirillales</taxon>
        <taxon>Rhodospirillaceae</taxon>
        <taxon>Marivibrio</taxon>
    </lineage>
</organism>
<dbReference type="Proteomes" id="UP000672602">
    <property type="component" value="Unassembled WGS sequence"/>
</dbReference>
<proteinExistence type="predicted"/>
<dbReference type="Gene3D" id="3.30.420.40">
    <property type="match status" value="2"/>
</dbReference>
<dbReference type="RefSeq" id="WP_210681495.1">
    <property type="nucleotide sequence ID" value="NZ_JAGMWN010000003.1"/>
</dbReference>
<keyword evidence="2" id="KW-1185">Reference proteome</keyword>
<dbReference type="CDD" id="cd24066">
    <property type="entry name" value="ASKHA_NBD_ROK_EcFRK-like"/>
    <property type="match status" value="1"/>
</dbReference>
<evidence type="ECO:0000313" key="2">
    <source>
        <dbReference type="Proteomes" id="UP000672602"/>
    </source>
</evidence>
<protein>
    <submittedName>
        <fullName evidence="1">ROK family protein</fullName>
    </submittedName>
</protein>
<evidence type="ECO:0000313" key="1">
    <source>
        <dbReference type="EMBL" id="MBP5856914.1"/>
    </source>
</evidence>